<dbReference type="Pfam" id="PF00589">
    <property type="entry name" value="Phage_integrase"/>
    <property type="match status" value="1"/>
</dbReference>
<evidence type="ECO:0000256" key="3">
    <source>
        <dbReference type="ARBA" id="ARBA00023172"/>
    </source>
</evidence>
<protein>
    <submittedName>
        <fullName evidence="5">Prophage CP4-57 integrase</fullName>
    </submittedName>
</protein>
<dbReference type="InterPro" id="IPR013762">
    <property type="entry name" value="Integrase-like_cat_sf"/>
</dbReference>
<comment type="similarity">
    <text evidence="1">Belongs to the 'phage' integrase family.</text>
</comment>
<dbReference type="Proteomes" id="UP000047420">
    <property type="component" value="Unassembled WGS sequence"/>
</dbReference>
<keyword evidence="2" id="KW-0229">DNA integration</keyword>
<dbReference type="CDD" id="cd00801">
    <property type="entry name" value="INT_P4_C"/>
    <property type="match status" value="1"/>
</dbReference>
<evidence type="ECO:0000313" key="6">
    <source>
        <dbReference type="Proteomes" id="UP000047420"/>
    </source>
</evidence>
<dbReference type="PANTHER" id="PTHR30629">
    <property type="entry name" value="PROPHAGE INTEGRASE"/>
    <property type="match status" value="1"/>
</dbReference>
<dbReference type="InterPro" id="IPR002104">
    <property type="entry name" value="Integrase_catalytic"/>
</dbReference>
<reference evidence="5 6" key="1">
    <citation type="submission" date="2015-03" db="EMBL/GenBank/DDBJ databases">
        <authorList>
            <consortium name="Pathogen Informatics"/>
            <person name="Murphy D."/>
        </authorList>
    </citation>
    <scope>NUCLEOTIDE SEQUENCE [LARGE SCALE GENOMIC DNA]</scope>
    <source>
        <strain evidence="5 6">WP-931201</strain>
    </source>
</reference>
<accession>A0ABP1ZIE2</accession>
<dbReference type="PANTHER" id="PTHR30629:SF2">
    <property type="entry name" value="PROPHAGE INTEGRASE INTS-RELATED"/>
    <property type="match status" value="1"/>
</dbReference>
<dbReference type="SUPFAM" id="SSF56349">
    <property type="entry name" value="DNA breaking-rejoining enzymes"/>
    <property type="match status" value="1"/>
</dbReference>
<keyword evidence="3" id="KW-0233">DNA recombination</keyword>
<proteinExistence type="inferred from homology"/>
<organism evidence="5 6">
    <name type="scientific">Yersinia wautersii</name>
    <dbReference type="NCBI Taxonomy" id="1341643"/>
    <lineage>
        <taxon>Bacteria</taxon>
        <taxon>Pseudomonadati</taxon>
        <taxon>Pseudomonadota</taxon>
        <taxon>Gammaproteobacteria</taxon>
        <taxon>Enterobacterales</taxon>
        <taxon>Yersiniaceae</taxon>
        <taxon>Yersinia</taxon>
    </lineage>
</organism>
<dbReference type="Gene3D" id="1.10.443.10">
    <property type="entry name" value="Intergrase catalytic core"/>
    <property type="match status" value="1"/>
</dbReference>
<gene>
    <name evidence="5" type="primary">intA1_2</name>
    <name evidence="5" type="ORF">ERS008478_04337</name>
</gene>
<evidence type="ECO:0000256" key="1">
    <source>
        <dbReference type="ARBA" id="ARBA00008857"/>
    </source>
</evidence>
<keyword evidence="6" id="KW-1185">Reference proteome</keyword>
<feature type="domain" description="Tyr recombinase" evidence="4">
    <location>
        <begin position="1"/>
        <end position="148"/>
    </location>
</feature>
<dbReference type="PROSITE" id="PS51898">
    <property type="entry name" value="TYR_RECOMBINASE"/>
    <property type="match status" value="1"/>
</dbReference>
<dbReference type="InterPro" id="IPR011010">
    <property type="entry name" value="DNA_brk_join_enz"/>
</dbReference>
<sequence length="160" mass="18650">MWLMWWTLTRPAEVAEAEWVEFDLEKALWIIPAKRMKARRDHTIPLPRQAVEMLTGLKGITGNRKHLFPGRDNRHGPMTTHSLRQALKTLGWSGTYSPHATRTTGSTRLNEMGYRADAIEAQLAHADKNNVRRTYNHATYLDERRVMMQDWADKLDGWVR</sequence>
<evidence type="ECO:0000313" key="5">
    <source>
        <dbReference type="EMBL" id="CRG52652.1"/>
    </source>
</evidence>
<evidence type="ECO:0000256" key="2">
    <source>
        <dbReference type="ARBA" id="ARBA00022908"/>
    </source>
</evidence>
<comment type="caution">
    <text evidence="5">The sequence shown here is derived from an EMBL/GenBank/DDBJ whole genome shotgun (WGS) entry which is preliminary data.</text>
</comment>
<dbReference type="EMBL" id="CVMG01000066">
    <property type="protein sequence ID" value="CRG52652.1"/>
    <property type="molecule type" value="Genomic_DNA"/>
</dbReference>
<evidence type="ECO:0000259" key="4">
    <source>
        <dbReference type="PROSITE" id="PS51898"/>
    </source>
</evidence>
<dbReference type="InterPro" id="IPR050808">
    <property type="entry name" value="Phage_Integrase"/>
</dbReference>
<name>A0ABP1ZIE2_9GAMM</name>